<dbReference type="GO" id="GO:0020037">
    <property type="term" value="F:heme binding"/>
    <property type="evidence" value="ECO:0007669"/>
    <property type="project" value="UniProtKB-ARBA"/>
</dbReference>
<dbReference type="PANTHER" id="PTHR10281:SF115">
    <property type="entry name" value="BINDING PROTEIN, PUTATIVE (AFU_ORTHOLOGUE AFUA_4G06240)-RELATED"/>
    <property type="match status" value="1"/>
</dbReference>
<dbReference type="Proteomes" id="UP000054166">
    <property type="component" value="Unassembled WGS sequence"/>
</dbReference>
<dbReference type="GO" id="GO:0016020">
    <property type="term" value="C:membrane"/>
    <property type="evidence" value="ECO:0007669"/>
    <property type="project" value="TreeGrafter"/>
</dbReference>
<keyword evidence="2" id="KW-1133">Transmembrane helix</keyword>
<evidence type="ECO:0000256" key="1">
    <source>
        <dbReference type="ARBA" id="ARBA00038357"/>
    </source>
</evidence>
<keyword evidence="2" id="KW-0472">Membrane</keyword>
<keyword evidence="2" id="KW-0812">Transmembrane</keyword>
<evidence type="ECO:0000313" key="4">
    <source>
        <dbReference type="EMBL" id="KIM71312.1"/>
    </source>
</evidence>
<dbReference type="FunFam" id="3.10.120.10:FF:000003">
    <property type="entry name" value="membrane-associated progesterone receptor component 1"/>
    <property type="match status" value="1"/>
</dbReference>
<proteinExistence type="inferred from homology"/>
<dbReference type="OrthoDB" id="899at2759"/>
<dbReference type="GO" id="GO:0005783">
    <property type="term" value="C:endoplasmic reticulum"/>
    <property type="evidence" value="ECO:0007669"/>
    <property type="project" value="TreeGrafter"/>
</dbReference>
<evidence type="ECO:0000256" key="2">
    <source>
        <dbReference type="SAM" id="Phobius"/>
    </source>
</evidence>
<dbReference type="Gene3D" id="3.10.120.10">
    <property type="entry name" value="Cytochrome b5-like heme/steroid binding domain"/>
    <property type="match status" value="1"/>
</dbReference>
<reference evidence="5" key="2">
    <citation type="submission" date="2015-01" db="EMBL/GenBank/DDBJ databases">
        <title>Evolutionary Origins and Diversification of the Mycorrhizal Mutualists.</title>
        <authorList>
            <consortium name="DOE Joint Genome Institute"/>
            <consortium name="Mycorrhizal Genomics Consortium"/>
            <person name="Kohler A."/>
            <person name="Kuo A."/>
            <person name="Nagy L.G."/>
            <person name="Floudas D."/>
            <person name="Copeland A."/>
            <person name="Barry K.W."/>
            <person name="Cichocki N."/>
            <person name="Veneault-Fourrey C."/>
            <person name="LaButti K."/>
            <person name="Lindquist E.A."/>
            <person name="Lipzen A."/>
            <person name="Lundell T."/>
            <person name="Morin E."/>
            <person name="Murat C."/>
            <person name="Riley R."/>
            <person name="Ohm R."/>
            <person name="Sun H."/>
            <person name="Tunlid A."/>
            <person name="Henrissat B."/>
            <person name="Grigoriev I.V."/>
            <person name="Hibbett D.S."/>
            <person name="Martin F."/>
        </authorList>
    </citation>
    <scope>NUCLEOTIDE SEQUENCE [LARGE SCALE GENOMIC DNA]</scope>
    <source>
        <strain evidence="5">F 1598</strain>
    </source>
</reference>
<comment type="similarity">
    <text evidence="1">Belongs to the cytochrome b5 family. MAPR subfamily.</text>
</comment>
<keyword evidence="5" id="KW-1185">Reference proteome</keyword>
<gene>
    <name evidence="4" type="ORF">PILCRDRAFT_830426</name>
</gene>
<dbReference type="SUPFAM" id="SSF55856">
    <property type="entry name" value="Cytochrome b5-like heme/steroid binding domain"/>
    <property type="match status" value="1"/>
</dbReference>
<evidence type="ECO:0000313" key="5">
    <source>
        <dbReference type="Proteomes" id="UP000054166"/>
    </source>
</evidence>
<dbReference type="InterPro" id="IPR050577">
    <property type="entry name" value="MAPR/NEUFC/NENF-like"/>
</dbReference>
<sequence>MLSYSSEYSIPIYAFLLSLPLAFIYYRHFYRPSVDQPVNHRSSDDKPLKTIMQAPRDDLAPPKDDPFTLEQLKQYDGSDPAKPIYVAIKGTVFDVSHKFDVYGLGKSYNIFAGKDGSKGLGMSSLKPEDAIADYSGLDESDTKVLDDWHGFFSKRYNIVGKVIDLPAAVANL</sequence>
<evidence type="ECO:0000259" key="3">
    <source>
        <dbReference type="SMART" id="SM01117"/>
    </source>
</evidence>
<dbReference type="PANTHER" id="PTHR10281">
    <property type="entry name" value="MEMBRANE-ASSOCIATED PROGESTERONE RECEPTOR COMPONENT-RELATED"/>
    <property type="match status" value="1"/>
</dbReference>
<dbReference type="HOGENOM" id="CLU_042860_2_0_1"/>
<organism evidence="4 5">
    <name type="scientific">Piloderma croceum (strain F 1598)</name>
    <dbReference type="NCBI Taxonomy" id="765440"/>
    <lineage>
        <taxon>Eukaryota</taxon>
        <taxon>Fungi</taxon>
        <taxon>Dikarya</taxon>
        <taxon>Basidiomycota</taxon>
        <taxon>Agaricomycotina</taxon>
        <taxon>Agaricomycetes</taxon>
        <taxon>Agaricomycetidae</taxon>
        <taxon>Atheliales</taxon>
        <taxon>Atheliaceae</taxon>
        <taxon>Piloderma</taxon>
    </lineage>
</organism>
<feature type="transmembrane region" description="Helical" evidence="2">
    <location>
        <begin position="6"/>
        <end position="26"/>
    </location>
</feature>
<dbReference type="InParanoid" id="A0A0C3B245"/>
<dbReference type="InterPro" id="IPR036400">
    <property type="entry name" value="Cyt_B5-like_heme/steroid_sf"/>
</dbReference>
<dbReference type="Pfam" id="PF00173">
    <property type="entry name" value="Cyt-b5"/>
    <property type="match status" value="1"/>
</dbReference>
<dbReference type="STRING" id="765440.A0A0C3B245"/>
<name>A0A0C3B245_PILCF</name>
<dbReference type="EMBL" id="KN833361">
    <property type="protein sequence ID" value="KIM71312.1"/>
    <property type="molecule type" value="Genomic_DNA"/>
</dbReference>
<dbReference type="SMART" id="SM01117">
    <property type="entry name" value="Cyt-b5"/>
    <property type="match status" value="1"/>
</dbReference>
<protein>
    <recommendedName>
        <fullName evidence="3">Cytochrome b5 heme-binding domain-containing protein</fullName>
    </recommendedName>
</protein>
<dbReference type="AlphaFoldDB" id="A0A0C3B245"/>
<reference evidence="4 5" key="1">
    <citation type="submission" date="2014-04" db="EMBL/GenBank/DDBJ databases">
        <authorList>
            <consortium name="DOE Joint Genome Institute"/>
            <person name="Kuo A."/>
            <person name="Tarkka M."/>
            <person name="Buscot F."/>
            <person name="Kohler A."/>
            <person name="Nagy L.G."/>
            <person name="Floudas D."/>
            <person name="Copeland A."/>
            <person name="Barry K.W."/>
            <person name="Cichocki N."/>
            <person name="Veneault-Fourrey C."/>
            <person name="LaButti K."/>
            <person name="Lindquist E.A."/>
            <person name="Lipzen A."/>
            <person name="Lundell T."/>
            <person name="Morin E."/>
            <person name="Murat C."/>
            <person name="Sun H."/>
            <person name="Tunlid A."/>
            <person name="Henrissat B."/>
            <person name="Grigoriev I.V."/>
            <person name="Hibbett D.S."/>
            <person name="Martin F."/>
            <person name="Nordberg H.P."/>
            <person name="Cantor M.N."/>
            <person name="Hua S.X."/>
        </authorList>
    </citation>
    <scope>NUCLEOTIDE SEQUENCE [LARGE SCALE GENOMIC DNA]</scope>
    <source>
        <strain evidence="4 5">F 1598</strain>
    </source>
</reference>
<feature type="domain" description="Cytochrome b5 heme-binding" evidence="3">
    <location>
        <begin position="67"/>
        <end position="163"/>
    </location>
</feature>
<accession>A0A0C3B245</accession>
<dbReference type="InterPro" id="IPR001199">
    <property type="entry name" value="Cyt_B5-like_heme/steroid-bd"/>
</dbReference>